<evidence type="ECO:0000256" key="1">
    <source>
        <dbReference type="ARBA" id="ARBA00022490"/>
    </source>
</evidence>
<dbReference type="Gene3D" id="3.40.50.2020">
    <property type="match status" value="1"/>
</dbReference>
<dbReference type="InterPro" id="IPR050118">
    <property type="entry name" value="Pur/Pyrimidine_PRTase"/>
</dbReference>
<comment type="subunit">
    <text evidence="5">Homodimer.</text>
</comment>
<feature type="binding site" evidence="5">
    <location>
        <begin position="128"/>
        <end position="132"/>
    </location>
    <ligand>
        <name>5-phospho-alpha-D-ribose 1-diphosphate</name>
        <dbReference type="ChEBI" id="CHEBI:58017"/>
    </ligand>
</feature>
<dbReference type="NCBIfam" id="TIGR01744">
    <property type="entry name" value="XPRTase"/>
    <property type="match status" value="1"/>
</dbReference>
<dbReference type="EC" id="2.4.2.22" evidence="5 6"/>
<feature type="binding site" evidence="5">
    <location>
        <position position="20"/>
    </location>
    <ligand>
        <name>xanthine</name>
        <dbReference type="ChEBI" id="CHEBI:17712"/>
    </ligand>
</feature>
<protein>
    <recommendedName>
        <fullName evidence="5 6">Xanthine phosphoribosyltransferase</fullName>
        <shortName evidence="5">XPRTase</shortName>
        <ecNumber evidence="5 6">2.4.2.22</ecNumber>
    </recommendedName>
</protein>
<keyword evidence="2 5" id="KW-0328">Glycosyltransferase</keyword>
<name>A0A926NDT7_9BACI</name>
<dbReference type="InterPro" id="IPR010079">
    <property type="entry name" value="Xanthine_PRibTrfase"/>
</dbReference>
<comment type="subcellular location">
    <subcellularLocation>
        <location evidence="5">Cytoplasm</location>
    </subcellularLocation>
</comment>
<comment type="function">
    <text evidence="5">Converts the preformed base xanthine, a product of nucleic acid breakdown, to xanthosine 5'-monophosphate (XMP), so it can be reused for RNA or DNA synthesis.</text>
</comment>
<evidence type="ECO:0000313" key="9">
    <source>
        <dbReference type="Proteomes" id="UP000626844"/>
    </source>
</evidence>
<dbReference type="RefSeq" id="WP_191159241.1">
    <property type="nucleotide sequence ID" value="NZ_JACXAI010000020.1"/>
</dbReference>
<dbReference type="SUPFAM" id="SSF53271">
    <property type="entry name" value="PRTase-like"/>
    <property type="match status" value="1"/>
</dbReference>
<comment type="caution">
    <text evidence="8">The sequence shown here is derived from an EMBL/GenBank/DDBJ whole genome shotgun (WGS) entry which is preliminary data.</text>
</comment>
<evidence type="ECO:0000256" key="5">
    <source>
        <dbReference type="HAMAP-Rule" id="MF_01184"/>
    </source>
</evidence>
<keyword evidence="9" id="KW-1185">Reference proteome</keyword>
<evidence type="ECO:0000259" key="7">
    <source>
        <dbReference type="Pfam" id="PF00156"/>
    </source>
</evidence>
<dbReference type="HAMAP" id="MF_01184">
    <property type="entry name" value="XPRTase"/>
    <property type="match status" value="1"/>
</dbReference>
<reference evidence="8" key="1">
    <citation type="submission" date="2020-09" db="EMBL/GenBank/DDBJ databases">
        <title>A novel bacterium of genus Bacillus, isolated from South China Sea.</title>
        <authorList>
            <person name="Huang H."/>
            <person name="Mo K."/>
            <person name="Hu Y."/>
        </authorList>
    </citation>
    <scope>NUCLEOTIDE SEQUENCE</scope>
    <source>
        <strain evidence="8">IB182487</strain>
    </source>
</reference>
<comment type="catalytic activity">
    <reaction evidence="5">
        <text>XMP + diphosphate = xanthine + 5-phospho-alpha-D-ribose 1-diphosphate</text>
        <dbReference type="Rhea" id="RHEA:10800"/>
        <dbReference type="ChEBI" id="CHEBI:17712"/>
        <dbReference type="ChEBI" id="CHEBI:33019"/>
        <dbReference type="ChEBI" id="CHEBI:57464"/>
        <dbReference type="ChEBI" id="CHEBI:58017"/>
        <dbReference type="EC" id="2.4.2.22"/>
    </reaction>
</comment>
<sequence>MKVLKEKVITDGVVLSDQILKVDSFLNHQIDPLLMKQIGEEFAERFKHGGVTKILTLESSGIAPSVMTGLCLDVPVVFARKRKSLTLQNKLLTASVYSFTKQEESKIAVSSEHLSASDVVLVIDDFLANGQAARGLIHIVEQAGAKLAGIGIVIEKSFQEGASPLREKGIKVESLVRIKSLKDGKIEFVKEANV</sequence>
<dbReference type="Pfam" id="PF00156">
    <property type="entry name" value="Pribosyltran"/>
    <property type="match status" value="1"/>
</dbReference>
<feature type="binding site" evidence="5">
    <location>
        <position position="27"/>
    </location>
    <ligand>
        <name>xanthine</name>
        <dbReference type="ChEBI" id="CHEBI:17712"/>
    </ligand>
</feature>
<evidence type="ECO:0000313" key="8">
    <source>
        <dbReference type="EMBL" id="MBD1381644.1"/>
    </source>
</evidence>
<dbReference type="PANTHER" id="PTHR43864">
    <property type="entry name" value="HYPOXANTHINE/GUANINE PHOSPHORIBOSYLTRANSFERASE"/>
    <property type="match status" value="1"/>
</dbReference>
<dbReference type="GO" id="GO:0032265">
    <property type="term" value="P:XMP salvage"/>
    <property type="evidence" value="ECO:0007669"/>
    <property type="project" value="UniProtKB-UniRule"/>
</dbReference>
<organism evidence="8 9">
    <name type="scientific">Metabacillus arenae</name>
    <dbReference type="NCBI Taxonomy" id="2771434"/>
    <lineage>
        <taxon>Bacteria</taxon>
        <taxon>Bacillati</taxon>
        <taxon>Bacillota</taxon>
        <taxon>Bacilli</taxon>
        <taxon>Bacillales</taxon>
        <taxon>Bacillaceae</taxon>
        <taxon>Metabacillus</taxon>
    </lineage>
</organism>
<evidence type="ECO:0000256" key="2">
    <source>
        <dbReference type="ARBA" id="ARBA00022676"/>
    </source>
</evidence>
<accession>A0A926NDT7</accession>
<dbReference type="Proteomes" id="UP000626844">
    <property type="component" value="Unassembled WGS sequence"/>
</dbReference>
<comment type="similarity">
    <text evidence="5">Belongs to the purine/pyrimidine phosphoribosyltransferase family. Xpt subfamily.</text>
</comment>
<proteinExistence type="inferred from homology"/>
<feature type="domain" description="Phosphoribosyltransferase" evidence="7">
    <location>
        <begin position="35"/>
        <end position="157"/>
    </location>
</feature>
<dbReference type="CDD" id="cd06223">
    <property type="entry name" value="PRTases_typeI"/>
    <property type="match status" value="1"/>
</dbReference>
<dbReference type="InterPro" id="IPR000836">
    <property type="entry name" value="PRTase_dom"/>
</dbReference>
<gene>
    <name evidence="5" type="primary">xpt</name>
    <name evidence="8" type="ORF">IC621_15505</name>
</gene>
<dbReference type="GO" id="GO:0046110">
    <property type="term" value="P:xanthine metabolic process"/>
    <property type="evidence" value="ECO:0007669"/>
    <property type="project" value="UniProtKB-UniRule"/>
</dbReference>
<dbReference type="GO" id="GO:0006166">
    <property type="term" value="P:purine ribonucleoside salvage"/>
    <property type="evidence" value="ECO:0007669"/>
    <property type="project" value="UniProtKB-KW"/>
</dbReference>
<dbReference type="GO" id="GO:0000310">
    <property type="term" value="F:xanthine phosphoribosyltransferase activity"/>
    <property type="evidence" value="ECO:0007669"/>
    <property type="project" value="UniProtKB-UniRule"/>
</dbReference>
<comment type="pathway">
    <text evidence="5">Purine metabolism; XMP biosynthesis via salvage pathway; XMP from xanthine: step 1/1.</text>
</comment>
<keyword evidence="1 5" id="KW-0963">Cytoplasm</keyword>
<evidence type="ECO:0000256" key="6">
    <source>
        <dbReference type="NCBIfam" id="TIGR01744"/>
    </source>
</evidence>
<evidence type="ECO:0000256" key="4">
    <source>
        <dbReference type="ARBA" id="ARBA00022726"/>
    </source>
</evidence>
<feature type="binding site" evidence="5">
    <location>
        <position position="156"/>
    </location>
    <ligand>
        <name>xanthine</name>
        <dbReference type="ChEBI" id="CHEBI:17712"/>
    </ligand>
</feature>
<keyword evidence="3 5" id="KW-0808">Transferase</keyword>
<dbReference type="GO" id="GO:0005737">
    <property type="term" value="C:cytoplasm"/>
    <property type="evidence" value="ECO:0007669"/>
    <property type="project" value="UniProtKB-SubCell"/>
</dbReference>
<evidence type="ECO:0000256" key="3">
    <source>
        <dbReference type="ARBA" id="ARBA00022679"/>
    </source>
</evidence>
<dbReference type="AlphaFoldDB" id="A0A926NDT7"/>
<keyword evidence="4 5" id="KW-0660">Purine salvage</keyword>
<dbReference type="PANTHER" id="PTHR43864:SF1">
    <property type="entry name" value="XANTHINE PHOSPHORIBOSYLTRANSFERASE"/>
    <property type="match status" value="1"/>
</dbReference>
<dbReference type="InterPro" id="IPR029057">
    <property type="entry name" value="PRTase-like"/>
</dbReference>
<dbReference type="EMBL" id="JACXAI010000020">
    <property type="protein sequence ID" value="MBD1381644.1"/>
    <property type="molecule type" value="Genomic_DNA"/>
</dbReference>
<dbReference type="NCBIfam" id="NF006671">
    <property type="entry name" value="PRK09219.1"/>
    <property type="match status" value="1"/>
</dbReference>